<dbReference type="Proteomes" id="UP001251085">
    <property type="component" value="Unassembled WGS sequence"/>
</dbReference>
<comment type="similarity">
    <text evidence="5">Belongs to the autoinducer synthase family.</text>
</comment>
<evidence type="ECO:0000256" key="3">
    <source>
        <dbReference type="ARBA" id="ARBA00022691"/>
    </source>
</evidence>
<evidence type="ECO:0000256" key="5">
    <source>
        <dbReference type="PROSITE-ProRule" id="PRU00533"/>
    </source>
</evidence>
<dbReference type="EMBL" id="JAVRQI010000030">
    <property type="protein sequence ID" value="MDT1064681.1"/>
    <property type="molecule type" value="Genomic_DNA"/>
</dbReference>
<sequence length="235" mass="25886">MVLPAKAAELAALPRTHERDFEVSILMLPSSADRWPLVMKFLALRKAVFIDQMNWGLFHAEGVEFEQYDFIGVVYVVAHRGSEVLGGARLVRTDNRFGTGGITYSYMIRDACLGVLKNMPTALCEKAPPVAADIWELTRLVAIREQGVGEAILVASNRFLHLLSAKECLFLGSPAFMRMAKRMGFSPSPLGKTQSNVDGRFLAFSCEVIDPATVRDPEPVSGQDGFRPSHEKVGT</sequence>
<comment type="caution">
    <text evidence="7">The sequence shown here is derived from an EMBL/GenBank/DDBJ whole genome shotgun (WGS) entry which is preliminary data.</text>
</comment>
<protein>
    <submittedName>
        <fullName evidence="7">Acyl-homoserine-lactone synthase</fullName>
    </submittedName>
</protein>
<evidence type="ECO:0000313" key="8">
    <source>
        <dbReference type="Proteomes" id="UP001251085"/>
    </source>
</evidence>
<evidence type="ECO:0000256" key="2">
    <source>
        <dbReference type="ARBA" id="ARBA00022679"/>
    </source>
</evidence>
<proteinExistence type="inferred from homology"/>
<evidence type="ECO:0000256" key="4">
    <source>
        <dbReference type="ARBA" id="ARBA00022929"/>
    </source>
</evidence>
<organism evidence="7 8">
    <name type="scientific">Paracoccus broussonetiae</name>
    <dbReference type="NCBI Taxonomy" id="3075834"/>
    <lineage>
        <taxon>Bacteria</taxon>
        <taxon>Pseudomonadati</taxon>
        <taxon>Pseudomonadota</taxon>
        <taxon>Alphaproteobacteria</taxon>
        <taxon>Rhodobacterales</taxon>
        <taxon>Paracoccaceae</taxon>
        <taxon>Paracoccus</taxon>
    </lineage>
</organism>
<dbReference type="PANTHER" id="PTHR39322">
    <property type="entry name" value="ACYL-HOMOSERINE-LACTONE SYNTHASE"/>
    <property type="match status" value="1"/>
</dbReference>
<keyword evidence="8" id="KW-1185">Reference proteome</keyword>
<evidence type="ECO:0000256" key="1">
    <source>
        <dbReference type="ARBA" id="ARBA00022654"/>
    </source>
</evidence>
<dbReference type="RefSeq" id="WP_311761761.1">
    <property type="nucleotide sequence ID" value="NZ_JAVRQI010000030.1"/>
</dbReference>
<dbReference type="Gene3D" id="3.40.630.30">
    <property type="match status" value="1"/>
</dbReference>
<feature type="region of interest" description="Disordered" evidence="6">
    <location>
        <begin position="214"/>
        <end position="235"/>
    </location>
</feature>
<keyword evidence="3" id="KW-0949">S-adenosyl-L-methionine</keyword>
<dbReference type="SUPFAM" id="SSF55729">
    <property type="entry name" value="Acyl-CoA N-acyltransferases (Nat)"/>
    <property type="match status" value="1"/>
</dbReference>
<reference evidence="8" key="1">
    <citation type="submission" date="2023-07" db="EMBL/GenBank/DDBJ databases">
        <title>Characterization of two Paracoccaceae strains isolated from Phycosphere and proposal of Xinfangfangia lacusdiani sp. nov.</title>
        <authorList>
            <person name="Deng Y."/>
            <person name="Zhang Y.Q."/>
        </authorList>
    </citation>
    <scope>NUCLEOTIDE SEQUENCE [LARGE SCALE GENOMIC DNA]</scope>
    <source>
        <strain evidence="8">CPCC 101403</strain>
    </source>
</reference>
<evidence type="ECO:0000313" key="7">
    <source>
        <dbReference type="EMBL" id="MDT1064681.1"/>
    </source>
</evidence>
<accession>A0ABU3EK98</accession>
<keyword evidence="2" id="KW-0808">Transferase</keyword>
<dbReference type="PANTHER" id="PTHR39322:SF1">
    <property type="entry name" value="ISOVALERYL-HOMOSERINE LACTONE SYNTHASE"/>
    <property type="match status" value="1"/>
</dbReference>
<dbReference type="InterPro" id="IPR016181">
    <property type="entry name" value="Acyl_CoA_acyltransferase"/>
</dbReference>
<keyword evidence="4 5" id="KW-0071">Autoinducer synthesis</keyword>
<dbReference type="InterPro" id="IPR001690">
    <property type="entry name" value="Autoind_synthase"/>
</dbReference>
<gene>
    <name evidence="7" type="ORF">RM190_22690</name>
</gene>
<name>A0ABU3EK98_9RHOB</name>
<evidence type="ECO:0000256" key="6">
    <source>
        <dbReference type="SAM" id="MobiDB-lite"/>
    </source>
</evidence>
<dbReference type="Pfam" id="PF00765">
    <property type="entry name" value="Autoind_synth"/>
    <property type="match status" value="1"/>
</dbReference>
<keyword evidence="1 5" id="KW-0673">Quorum sensing</keyword>
<dbReference type="PROSITE" id="PS51187">
    <property type="entry name" value="AUTOINDUCER_SYNTH_2"/>
    <property type="match status" value="1"/>
</dbReference>